<organism evidence="2 3">
    <name type="scientific">Planktothrix pseudagardhii</name>
    <dbReference type="NCBI Taxonomy" id="132604"/>
    <lineage>
        <taxon>Bacteria</taxon>
        <taxon>Bacillati</taxon>
        <taxon>Cyanobacteriota</taxon>
        <taxon>Cyanophyceae</taxon>
        <taxon>Oscillatoriophycideae</taxon>
        <taxon>Oscillatoriales</taxon>
        <taxon>Microcoleaceae</taxon>
        <taxon>Planktothrix</taxon>
    </lineage>
</organism>
<dbReference type="AlphaFoldDB" id="A0A9W4G4H3"/>
<dbReference type="Proteomes" id="UP001153719">
    <property type="component" value="Chromosome"/>
</dbReference>
<evidence type="ECO:0000313" key="2">
    <source>
        <dbReference type="EMBL" id="CAD5941970.1"/>
    </source>
</evidence>
<gene>
    <name evidence="2" type="ORF">NO713_01981</name>
</gene>
<keyword evidence="3" id="KW-1185">Reference proteome</keyword>
<evidence type="ECO:0000259" key="1">
    <source>
        <dbReference type="Pfam" id="PF01850"/>
    </source>
</evidence>
<dbReference type="InterPro" id="IPR029060">
    <property type="entry name" value="PIN-like_dom_sf"/>
</dbReference>
<dbReference type="InterPro" id="IPR002716">
    <property type="entry name" value="PIN_dom"/>
</dbReference>
<dbReference type="Pfam" id="PF01850">
    <property type="entry name" value="PIN"/>
    <property type="match status" value="1"/>
</dbReference>
<feature type="domain" description="PIN" evidence="1">
    <location>
        <begin position="4"/>
        <end position="129"/>
    </location>
</feature>
<dbReference type="Gene3D" id="3.40.50.1010">
    <property type="entry name" value="5'-nuclease"/>
    <property type="match status" value="1"/>
</dbReference>
<proteinExistence type="predicted"/>
<dbReference type="SUPFAM" id="SSF88723">
    <property type="entry name" value="PIN domain-like"/>
    <property type="match status" value="1"/>
</dbReference>
<dbReference type="RefSeq" id="WP_254173647.1">
    <property type="nucleotide sequence ID" value="NZ_LR882967.1"/>
</dbReference>
<dbReference type="EMBL" id="LR882967">
    <property type="protein sequence ID" value="CAD5941970.1"/>
    <property type="molecule type" value="Genomic_DNA"/>
</dbReference>
<sequence>MIKYLLDTNVILRFCNPSDVQHDLATEAISYLLNQGDECFLTGQVLIELWVVATRPIEVNGLGWTTDKTRNIIDELLNHFPLLEEFPQIFLNWLDLVTTDKVMGKRTHDVRLIAVMLANNITHILTFNPSDFALTSRITVICPQQLVTVKNSDLQLDF</sequence>
<dbReference type="KEGG" id="ppsu:NO713_01981"/>
<name>A0A9W4G4H3_9CYAN</name>
<protein>
    <submittedName>
        <fullName evidence="2">PilT protein</fullName>
    </submittedName>
</protein>
<accession>A0A9W4G4H3</accession>
<evidence type="ECO:0000313" key="3">
    <source>
        <dbReference type="Proteomes" id="UP001153719"/>
    </source>
</evidence>
<reference evidence="2" key="1">
    <citation type="submission" date="2020-09" db="EMBL/GenBank/DDBJ databases">
        <authorList>
            <person name="Blom J."/>
        </authorList>
    </citation>
    <scope>NUCLEOTIDE SEQUENCE</scope>
    <source>
        <strain evidence="2">No.713</strain>
    </source>
</reference>
<dbReference type="CDD" id="cd09854">
    <property type="entry name" value="PIN_VapC-like"/>
    <property type="match status" value="1"/>
</dbReference>